<dbReference type="Pfam" id="PF03932">
    <property type="entry name" value="CutC"/>
    <property type="match status" value="1"/>
</dbReference>
<dbReference type="HAMAP" id="MF_00795">
    <property type="entry name" value="CutC"/>
    <property type="match status" value="1"/>
</dbReference>
<dbReference type="GO" id="GO:0005507">
    <property type="term" value="F:copper ion binding"/>
    <property type="evidence" value="ECO:0007669"/>
    <property type="project" value="TreeGrafter"/>
</dbReference>
<evidence type="ECO:0000313" key="4">
    <source>
        <dbReference type="Proteomes" id="UP000637643"/>
    </source>
</evidence>
<dbReference type="PANTHER" id="PTHR12598">
    <property type="entry name" value="COPPER HOMEOSTASIS PROTEIN CUTC"/>
    <property type="match status" value="1"/>
</dbReference>
<dbReference type="AlphaFoldDB" id="A0A917C2G0"/>
<organism evidence="3 4">
    <name type="scientific">Paenibacillus albidus</name>
    <dbReference type="NCBI Taxonomy" id="2041023"/>
    <lineage>
        <taxon>Bacteria</taxon>
        <taxon>Bacillati</taxon>
        <taxon>Bacillota</taxon>
        <taxon>Bacilli</taxon>
        <taxon>Bacillales</taxon>
        <taxon>Paenibacillaceae</taxon>
        <taxon>Paenibacillus</taxon>
    </lineage>
</organism>
<dbReference type="Gene3D" id="3.20.20.380">
    <property type="entry name" value="Copper homeostasis (CutC) domain"/>
    <property type="match status" value="1"/>
</dbReference>
<evidence type="ECO:0000256" key="1">
    <source>
        <dbReference type="ARBA" id="ARBA00007768"/>
    </source>
</evidence>
<comment type="caution">
    <text evidence="3">The sequence shown here is derived from an EMBL/GenBank/DDBJ whole genome shotgun (WGS) entry which is preliminary data.</text>
</comment>
<protein>
    <recommendedName>
        <fullName evidence="2">PF03932 family protein CutC</fullName>
    </recommendedName>
</protein>
<keyword evidence="4" id="KW-1185">Reference proteome</keyword>
<keyword evidence="2" id="KW-0963">Cytoplasm</keyword>
<comment type="similarity">
    <text evidence="1 2">Belongs to the CutC family.</text>
</comment>
<accession>A0A917C2G0</accession>
<reference evidence="3" key="2">
    <citation type="submission" date="2020-09" db="EMBL/GenBank/DDBJ databases">
        <authorList>
            <person name="Sun Q."/>
            <person name="Zhou Y."/>
        </authorList>
    </citation>
    <scope>NUCLEOTIDE SEQUENCE</scope>
    <source>
        <strain evidence="3">CGMCC 1.16134</strain>
    </source>
</reference>
<dbReference type="InterPro" id="IPR036822">
    <property type="entry name" value="CutC-like_dom_sf"/>
</dbReference>
<dbReference type="InterPro" id="IPR005627">
    <property type="entry name" value="CutC-like"/>
</dbReference>
<dbReference type="EMBL" id="BMKR01000003">
    <property type="protein sequence ID" value="GGF64814.1"/>
    <property type="molecule type" value="Genomic_DNA"/>
</dbReference>
<comment type="subcellular location">
    <subcellularLocation>
        <location evidence="2">Cytoplasm</location>
    </subcellularLocation>
</comment>
<evidence type="ECO:0000313" key="3">
    <source>
        <dbReference type="EMBL" id="GGF64814.1"/>
    </source>
</evidence>
<gene>
    <name evidence="2" type="primary">cutC</name>
    <name evidence="3" type="ORF">GCM10010912_07240</name>
</gene>
<name>A0A917C2G0_9BACL</name>
<comment type="caution">
    <text evidence="2">Once thought to be involved in copper homeostasis, experiments in E.coli have shown this is not the case.</text>
</comment>
<proteinExistence type="inferred from homology"/>
<reference evidence="3" key="1">
    <citation type="journal article" date="2014" name="Int. J. Syst. Evol. Microbiol.">
        <title>Complete genome sequence of Corynebacterium casei LMG S-19264T (=DSM 44701T), isolated from a smear-ripened cheese.</title>
        <authorList>
            <consortium name="US DOE Joint Genome Institute (JGI-PGF)"/>
            <person name="Walter F."/>
            <person name="Albersmeier A."/>
            <person name="Kalinowski J."/>
            <person name="Ruckert C."/>
        </authorList>
    </citation>
    <scope>NUCLEOTIDE SEQUENCE</scope>
    <source>
        <strain evidence="3">CGMCC 1.16134</strain>
    </source>
</reference>
<evidence type="ECO:0000256" key="2">
    <source>
        <dbReference type="HAMAP-Rule" id="MF_00795"/>
    </source>
</evidence>
<dbReference type="PANTHER" id="PTHR12598:SF0">
    <property type="entry name" value="COPPER HOMEOSTASIS PROTEIN CUTC HOMOLOG"/>
    <property type="match status" value="1"/>
</dbReference>
<dbReference type="Proteomes" id="UP000637643">
    <property type="component" value="Unassembled WGS sequence"/>
</dbReference>
<dbReference type="SUPFAM" id="SSF110395">
    <property type="entry name" value="CutC-like"/>
    <property type="match status" value="1"/>
</dbReference>
<sequence length="242" mass="25306">MILEVIATCMADAVTAEANGADRLELVTAITEGGLTPGIGLICQVVDAVSIPVFVMVRPHSRSFVYSEDDLATMAAEIEAVSESGAAGIVLGALTPQGQIDRQALDRLLPLTKGLQVTFHRAFDELEDQLEGLSILADYPQITRVLTSAGPGPALEAIPAMRRLVEASQGMPLTILAGSGLKVEGIADFIARTGVGEVHFGSAVRFGGNSLQPIDPVALRALTQSIHGTTRHSNSEKVNGNA</sequence>
<dbReference type="RefSeq" id="WP_189022249.1">
    <property type="nucleotide sequence ID" value="NZ_BMKR01000003.1"/>
</dbReference>
<dbReference type="GO" id="GO:0005737">
    <property type="term" value="C:cytoplasm"/>
    <property type="evidence" value="ECO:0007669"/>
    <property type="project" value="UniProtKB-SubCell"/>
</dbReference>